<evidence type="ECO:0008006" key="4">
    <source>
        <dbReference type="Google" id="ProtNLM"/>
    </source>
</evidence>
<accession>A0ABV0PQ32</accession>
<dbReference type="EMBL" id="JAHRIO010081765">
    <property type="protein sequence ID" value="MEQ2185598.1"/>
    <property type="molecule type" value="Genomic_DNA"/>
</dbReference>
<keyword evidence="3" id="KW-1185">Reference proteome</keyword>
<dbReference type="Proteomes" id="UP001476798">
    <property type="component" value="Unassembled WGS sequence"/>
</dbReference>
<feature type="compositionally biased region" description="Acidic residues" evidence="1">
    <location>
        <begin position="10"/>
        <end position="21"/>
    </location>
</feature>
<evidence type="ECO:0000256" key="1">
    <source>
        <dbReference type="SAM" id="MobiDB-lite"/>
    </source>
</evidence>
<comment type="caution">
    <text evidence="2">The sequence shown here is derived from an EMBL/GenBank/DDBJ whole genome shotgun (WGS) entry which is preliminary data.</text>
</comment>
<evidence type="ECO:0000313" key="2">
    <source>
        <dbReference type="EMBL" id="MEQ2185598.1"/>
    </source>
</evidence>
<gene>
    <name evidence="2" type="ORF">GOODEAATRI_019854</name>
</gene>
<feature type="non-terminal residue" evidence="2">
    <location>
        <position position="1"/>
    </location>
</feature>
<reference evidence="2 3" key="1">
    <citation type="submission" date="2021-06" db="EMBL/GenBank/DDBJ databases">
        <authorList>
            <person name="Palmer J.M."/>
        </authorList>
    </citation>
    <scope>NUCLEOTIDE SEQUENCE [LARGE SCALE GENOMIC DNA]</scope>
    <source>
        <strain evidence="2 3">GA_2019</strain>
        <tissue evidence="2">Muscle</tissue>
    </source>
</reference>
<sequence>QSVRRCPLREEEEEEEEEEEKEGTVLQRGRGRRADGTARSAAQGDGHSGQELTTLNGRGTSDLLSNPDSPPFPPQPGPARALIAPTQPPPVLRDPHRDVTSTAASAFHQQDKWEPSGQQEAVYYM</sequence>
<feature type="compositionally biased region" description="Polar residues" evidence="1">
    <location>
        <begin position="50"/>
        <end position="66"/>
    </location>
</feature>
<feature type="region of interest" description="Disordered" evidence="1">
    <location>
        <begin position="1"/>
        <end position="125"/>
    </location>
</feature>
<organism evidence="2 3">
    <name type="scientific">Goodea atripinnis</name>
    <dbReference type="NCBI Taxonomy" id="208336"/>
    <lineage>
        <taxon>Eukaryota</taxon>
        <taxon>Metazoa</taxon>
        <taxon>Chordata</taxon>
        <taxon>Craniata</taxon>
        <taxon>Vertebrata</taxon>
        <taxon>Euteleostomi</taxon>
        <taxon>Actinopterygii</taxon>
        <taxon>Neopterygii</taxon>
        <taxon>Teleostei</taxon>
        <taxon>Neoteleostei</taxon>
        <taxon>Acanthomorphata</taxon>
        <taxon>Ovalentaria</taxon>
        <taxon>Atherinomorphae</taxon>
        <taxon>Cyprinodontiformes</taxon>
        <taxon>Goodeidae</taxon>
        <taxon>Goodea</taxon>
    </lineage>
</organism>
<evidence type="ECO:0000313" key="3">
    <source>
        <dbReference type="Proteomes" id="UP001476798"/>
    </source>
</evidence>
<protein>
    <recommendedName>
        <fullName evidence="4">Androgen receptor</fullName>
    </recommendedName>
</protein>
<feature type="compositionally biased region" description="Pro residues" evidence="1">
    <location>
        <begin position="68"/>
        <end position="77"/>
    </location>
</feature>
<name>A0ABV0PQ32_9TELE</name>
<proteinExistence type="predicted"/>